<sequence>MSTTIAVLSQPHVHHTDPKERAPLGPEQRKERAEARESKQNKIDEALAKWYMDTVALAEQLAVVHKKKPKYFLEMMFQGGAKMVHQQNKQNAYNTFTAEKAAESRERGESKDAPTLHEEYDAEYRGLTDEQKDEYIEHFKDRRTKEVTLRCATPRAKIQDVANITGNMKMLMAGLSTRVGVEGFFCIVRNSPDFSMQPQWFFTSTKVKAFAVAGCSVLNLCRTSKQRANYLKAMIRDLLGEKLVAIMGDANAQMQYVWYEEDIVHRYSIVLLGWTFPQLVNLSELSTSLPALQELYDALKEGRCFFKKLTMEELATRKEDWLKDVKAGVVERKHRGTRSDKGVKRKARDDDSDGKGDGNNNDQQEDDDSDEHDTAPRPQPKRRRTTAKVPSAPVIEEPPSEMEAPVAARKGRKTAAKKATTTKSTTKRTAAAPTKTSKKTAPRDDEVTRRHARILKEKATATRVQKKAGTATEAPANDDAPQPGPSRPRPRPTYVGTKAISKPLVTSDDERDDNPDADQDDVPSPPSPHRPRRQGPITSDDEMEEDPEANEGDGVLVPGA</sequence>
<dbReference type="AlphaFoldDB" id="A0AAD7NKW5"/>
<protein>
    <submittedName>
        <fullName evidence="2">Uncharacterized protein</fullName>
    </submittedName>
</protein>
<feature type="compositionally biased region" description="Basic and acidic residues" evidence="1">
    <location>
        <begin position="441"/>
        <end position="460"/>
    </location>
</feature>
<evidence type="ECO:0000313" key="2">
    <source>
        <dbReference type="EMBL" id="KAJ7765463.1"/>
    </source>
</evidence>
<evidence type="ECO:0000313" key="3">
    <source>
        <dbReference type="Proteomes" id="UP001215280"/>
    </source>
</evidence>
<feature type="compositionally biased region" description="Basic and acidic residues" evidence="1">
    <location>
        <begin position="332"/>
        <end position="356"/>
    </location>
</feature>
<evidence type="ECO:0000256" key="1">
    <source>
        <dbReference type="SAM" id="MobiDB-lite"/>
    </source>
</evidence>
<feature type="compositionally biased region" description="Acidic residues" evidence="1">
    <location>
        <begin position="539"/>
        <end position="551"/>
    </location>
</feature>
<feature type="compositionally biased region" description="Basic and acidic residues" evidence="1">
    <location>
        <begin position="14"/>
        <end position="40"/>
    </location>
</feature>
<feature type="region of interest" description="Disordered" evidence="1">
    <location>
        <begin position="332"/>
        <end position="560"/>
    </location>
</feature>
<feature type="region of interest" description="Disordered" evidence="1">
    <location>
        <begin position="1"/>
        <end position="40"/>
    </location>
</feature>
<organism evidence="2 3">
    <name type="scientific">Mycena maculata</name>
    <dbReference type="NCBI Taxonomy" id="230809"/>
    <lineage>
        <taxon>Eukaryota</taxon>
        <taxon>Fungi</taxon>
        <taxon>Dikarya</taxon>
        <taxon>Basidiomycota</taxon>
        <taxon>Agaricomycotina</taxon>
        <taxon>Agaricomycetes</taxon>
        <taxon>Agaricomycetidae</taxon>
        <taxon>Agaricales</taxon>
        <taxon>Marasmiineae</taxon>
        <taxon>Mycenaceae</taxon>
        <taxon>Mycena</taxon>
    </lineage>
</organism>
<comment type="caution">
    <text evidence="2">The sequence shown here is derived from an EMBL/GenBank/DDBJ whole genome shotgun (WGS) entry which is preliminary data.</text>
</comment>
<accession>A0AAD7NKW5</accession>
<proteinExistence type="predicted"/>
<reference evidence="2" key="1">
    <citation type="submission" date="2023-03" db="EMBL/GenBank/DDBJ databases">
        <title>Massive genome expansion in bonnet fungi (Mycena s.s.) driven by repeated elements and novel gene families across ecological guilds.</title>
        <authorList>
            <consortium name="Lawrence Berkeley National Laboratory"/>
            <person name="Harder C.B."/>
            <person name="Miyauchi S."/>
            <person name="Viragh M."/>
            <person name="Kuo A."/>
            <person name="Thoen E."/>
            <person name="Andreopoulos B."/>
            <person name="Lu D."/>
            <person name="Skrede I."/>
            <person name="Drula E."/>
            <person name="Henrissat B."/>
            <person name="Morin E."/>
            <person name="Kohler A."/>
            <person name="Barry K."/>
            <person name="LaButti K."/>
            <person name="Morin E."/>
            <person name="Salamov A."/>
            <person name="Lipzen A."/>
            <person name="Mereny Z."/>
            <person name="Hegedus B."/>
            <person name="Baldrian P."/>
            <person name="Stursova M."/>
            <person name="Weitz H."/>
            <person name="Taylor A."/>
            <person name="Grigoriev I.V."/>
            <person name="Nagy L.G."/>
            <person name="Martin F."/>
            <person name="Kauserud H."/>
        </authorList>
    </citation>
    <scope>NUCLEOTIDE SEQUENCE</scope>
    <source>
        <strain evidence="2">CBHHK188m</strain>
    </source>
</reference>
<dbReference type="EMBL" id="JARJLG010000035">
    <property type="protein sequence ID" value="KAJ7765463.1"/>
    <property type="molecule type" value="Genomic_DNA"/>
</dbReference>
<dbReference type="Proteomes" id="UP001215280">
    <property type="component" value="Unassembled WGS sequence"/>
</dbReference>
<feature type="compositionally biased region" description="Acidic residues" evidence="1">
    <location>
        <begin position="507"/>
        <end position="521"/>
    </location>
</feature>
<name>A0AAD7NKW5_9AGAR</name>
<feature type="compositionally biased region" description="Low complexity" evidence="1">
    <location>
        <begin position="417"/>
        <end position="435"/>
    </location>
</feature>
<keyword evidence="3" id="KW-1185">Reference proteome</keyword>
<gene>
    <name evidence="2" type="ORF">DFH07DRAFT_955705</name>
</gene>